<evidence type="ECO:0000313" key="1">
    <source>
        <dbReference type="EMBL" id="CAA9369862.1"/>
    </source>
</evidence>
<accession>A0A6J4MV37</accession>
<protein>
    <submittedName>
        <fullName evidence="1">Uncharacterized protein</fullName>
    </submittedName>
</protein>
<organism evidence="1">
    <name type="scientific">uncultured Gemmatimonadota bacterium</name>
    <dbReference type="NCBI Taxonomy" id="203437"/>
    <lineage>
        <taxon>Bacteria</taxon>
        <taxon>Pseudomonadati</taxon>
        <taxon>Gemmatimonadota</taxon>
        <taxon>environmental samples</taxon>
    </lineage>
</organism>
<reference evidence="1" key="1">
    <citation type="submission" date="2020-02" db="EMBL/GenBank/DDBJ databases">
        <authorList>
            <person name="Meier V. D."/>
        </authorList>
    </citation>
    <scope>NUCLEOTIDE SEQUENCE</scope>
    <source>
        <strain evidence="1">AVDCRST_MAG89</strain>
    </source>
</reference>
<proteinExistence type="predicted"/>
<gene>
    <name evidence="1" type="ORF">AVDCRST_MAG89-4489</name>
</gene>
<dbReference type="AlphaFoldDB" id="A0A6J4MV37"/>
<sequence length="84" mass="9963">MDRAIRQGESTRFHYRAEEVKRNLGHRGQTRYPLGRDAEAEITRVGRDFYFADLYVRGNRVESQDKPELAALLDWAYQAARKYR</sequence>
<name>A0A6J4MV37_9BACT</name>
<dbReference type="EMBL" id="CADCTV010000942">
    <property type="protein sequence ID" value="CAA9369862.1"/>
    <property type="molecule type" value="Genomic_DNA"/>
</dbReference>